<dbReference type="SUPFAM" id="SSF53474">
    <property type="entry name" value="alpha/beta-Hydrolases"/>
    <property type="match status" value="1"/>
</dbReference>
<dbReference type="Pfam" id="PF12697">
    <property type="entry name" value="Abhydrolase_6"/>
    <property type="match status" value="1"/>
</dbReference>
<dbReference type="AlphaFoldDB" id="A0A2P7MSB1"/>
<feature type="domain" description="AB hydrolase-1" evidence="2">
    <location>
        <begin position="29"/>
        <end position="280"/>
    </location>
</feature>
<proteinExistence type="predicted"/>
<accession>A0A2P7MSB1</accession>
<dbReference type="InterPro" id="IPR029058">
    <property type="entry name" value="AB_hydrolase_fold"/>
</dbReference>
<dbReference type="Proteomes" id="UP000243002">
    <property type="component" value="Unassembled WGS sequence"/>
</dbReference>
<evidence type="ECO:0000313" key="4">
    <source>
        <dbReference type="Proteomes" id="UP000243002"/>
    </source>
</evidence>
<evidence type="ECO:0000256" key="1">
    <source>
        <dbReference type="SAM" id="MobiDB-lite"/>
    </source>
</evidence>
<dbReference type="PANTHER" id="PTHR46438">
    <property type="entry name" value="ALPHA/BETA-HYDROLASES SUPERFAMILY PROTEIN"/>
    <property type="match status" value="1"/>
</dbReference>
<gene>
    <name evidence="3" type="ORF">C7K55_11890</name>
</gene>
<name>A0A2P7MSB1_9CYAN</name>
<dbReference type="Gene3D" id="3.40.50.1820">
    <property type="entry name" value="alpha/beta hydrolase"/>
    <property type="match status" value="1"/>
</dbReference>
<feature type="region of interest" description="Disordered" evidence="1">
    <location>
        <begin position="295"/>
        <end position="321"/>
    </location>
</feature>
<organism evidence="3 4">
    <name type="scientific">Cyanobium usitatum str. Tous</name>
    <dbReference type="NCBI Taxonomy" id="2116684"/>
    <lineage>
        <taxon>Bacteria</taxon>
        <taxon>Bacillati</taxon>
        <taxon>Cyanobacteriota</taxon>
        <taxon>Cyanophyceae</taxon>
        <taxon>Synechococcales</taxon>
        <taxon>Prochlorococcaceae</taxon>
        <taxon>Cyanobium</taxon>
    </lineage>
</organism>
<dbReference type="GO" id="GO:0016787">
    <property type="term" value="F:hydrolase activity"/>
    <property type="evidence" value="ECO:0007669"/>
    <property type="project" value="UniProtKB-KW"/>
</dbReference>
<dbReference type="PRINTS" id="PR00111">
    <property type="entry name" value="ABHYDROLASE"/>
</dbReference>
<sequence>MSVPQPWSYAGHPVHAIAAAPAEPEGPAILLVHGFGASTDHWRHNIPVLAQRHEVHAIDLLGFGRSAKPAELAYGGPLWRDQLAAYVSERIGRPTVLVGNSLGGFSALAAGAALGDQAAGVVLLNAAGPFSDEQAPPKGWGAITRQTIAGALLKSPVLQRLLFENLRRPATIRRTLNQVYLDKTNVDEALVEAIRRPSLDPGAFGVFRTVFDIPRGQPLDELFAQLTCPLLLLWGIRDPWINAVGRRAAFQRHAPAGTREVVLEAGHCPHDEVPDQVNAALLDWTAGLSSGAAPLQADPLQADPLPAGDRATVAASGQTAA</sequence>
<keyword evidence="4" id="KW-1185">Reference proteome</keyword>
<protein>
    <submittedName>
        <fullName evidence="3">Alpha/beta hydrolase</fullName>
    </submittedName>
</protein>
<reference evidence="3 4" key="1">
    <citation type="journal article" date="2018" name="Environ. Microbiol.">
        <title>Ecological and genomic features of two widespread freshwater picocyanobacteria.</title>
        <authorList>
            <person name="Cabello-Yeves P.J."/>
            <person name="Picazo A."/>
            <person name="Camacho A."/>
            <person name="Callieri C."/>
            <person name="Rosselli R."/>
            <person name="Roda-Garcia J.J."/>
            <person name="Coutinho F.H."/>
            <person name="Rodriguez-Valera F."/>
        </authorList>
    </citation>
    <scope>NUCLEOTIDE SEQUENCE [LARGE SCALE GENOMIC DNA]</scope>
    <source>
        <strain evidence="3 4">Tous</strain>
    </source>
</reference>
<evidence type="ECO:0000259" key="2">
    <source>
        <dbReference type="Pfam" id="PF12697"/>
    </source>
</evidence>
<dbReference type="RefSeq" id="WP_106632944.1">
    <property type="nucleotide sequence ID" value="NZ_PXXO01000016.1"/>
</dbReference>
<dbReference type="OrthoDB" id="9808398at2"/>
<dbReference type="PANTHER" id="PTHR46438:SF2">
    <property type="entry name" value="ALPHA_BETA-HYDROLASES SUPERFAMILY PROTEIN"/>
    <property type="match status" value="1"/>
</dbReference>
<dbReference type="EMBL" id="PXXO01000016">
    <property type="protein sequence ID" value="PSJ04077.1"/>
    <property type="molecule type" value="Genomic_DNA"/>
</dbReference>
<keyword evidence="3" id="KW-0378">Hydrolase</keyword>
<evidence type="ECO:0000313" key="3">
    <source>
        <dbReference type="EMBL" id="PSJ04077.1"/>
    </source>
</evidence>
<comment type="caution">
    <text evidence="3">The sequence shown here is derived from an EMBL/GenBank/DDBJ whole genome shotgun (WGS) entry which is preliminary data.</text>
</comment>
<dbReference type="InterPro" id="IPR000073">
    <property type="entry name" value="AB_hydrolase_1"/>
</dbReference>